<proteinExistence type="inferred from homology"/>
<evidence type="ECO:0000313" key="7">
    <source>
        <dbReference type="EMBL" id="KAL2784803.1"/>
    </source>
</evidence>
<dbReference type="InterPro" id="IPR029035">
    <property type="entry name" value="DHS-like_NAD/FAD-binding_dom"/>
</dbReference>
<dbReference type="PANTHER" id="PTHR11085">
    <property type="entry name" value="NAD-DEPENDENT PROTEIN DEACYLASE SIRTUIN-5, MITOCHONDRIAL-RELATED"/>
    <property type="match status" value="1"/>
</dbReference>
<keyword evidence="3" id="KW-0520">NAD</keyword>
<dbReference type="PANTHER" id="PTHR11085:SF10">
    <property type="entry name" value="NAD-DEPENDENT PROTEIN DEACYLASE SIRTUIN-5, MITOCHONDRIAL-RELATED"/>
    <property type="match status" value="1"/>
</dbReference>
<protein>
    <submittedName>
        <fullName evidence="7">DHS-like NAD/FAD-binding domain-containing protein</fullName>
    </submittedName>
</protein>
<feature type="region of interest" description="Disordered" evidence="5">
    <location>
        <begin position="1"/>
        <end position="22"/>
    </location>
</feature>
<dbReference type="EMBL" id="JBFTWV010000166">
    <property type="protein sequence ID" value="KAL2784803.1"/>
    <property type="molecule type" value="Genomic_DNA"/>
</dbReference>
<keyword evidence="2" id="KW-0808">Transferase</keyword>
<feature type="binding site" evidence="4">
    <location>
        <position position="145"/>
    </location>
    <ligand>
        <name>Zn(2+)</name>
        <dbReference type="ChEBI" id="CHEBI:29105"/>
    </ligand>
</feature>
<dbReference type="InterPro" id="IPR050134">
    <property type="entry name" value="NAD-dep_sirtuin_deacylases"/>
</dbReference>
<dbReference type="Proteomes" id="UP001610563">
    <property type="component" value="Unassembled WGS sequence"/>
</dbReference>
<evidence type="ECO:0000256" key="2">
    <source>
        <dbReference type="ARBA" id="ARBA00022679"/>
    </source>
</evidence>
<comment type="caution">
    <text evidence="7">The sequence shown here is derived from an EMBL/GenBank/DDBJ whole genome shotgun (WGS) entry which is preliminary data.</text>
</comment>
<dbReference type="Pfam" id="PF02146">
    <property type="entry name" value="SIR2"/>
    <property type="match status" value="1"/>
</dbReference>
<evidence type="ECO:0000256" key="3">
    <source>
        <dbReference type="ARBA" id="ARBA00023027"/>
    </source>
</evidence>
<gene>
    <name evidence="7" type="ORF">BJX66DRAFT_316188</name>
</gene>
<dbReference type="PROSITE" id="PS50305">
    <property type="entry name" value="SIRTUIN"/>
    <property type="match status" value="1"/>
</dbReference>
<dbReference type="InterPro" id="IPR003000">
    <property type="entry name" value="Sirtuin"/>
</dbReference>
<accession>A0ABR4FNJ6</accession>
<feature type="domain" description="Deacetylase sirtuin-type" evidence="6">
    <location>
        <begin position="28"/>
        <end position="269"/>
    </location>
</feature>
<dbReference type="Gene3D" id="2.20.28.200">
    <property type="match status" value="1"/>
</dbReference>
<evidence type="ECO:0000259" key="6">
    <source>
        <dbReference type="PROSITE" id="PS50305"/>
    </source>
</evidence>
<organism evidence="7 8">
    <name type="scientific">Aspergillus keveii</name>
    <dbReference type="NCBI Taxonomy" id="714993"/>
    <lineage>
        <taxon>Eukaryota</taxon>
        <taxon>Fungi</taxon>
        <taxon>Dikarya</taxon>
        <taxon>Ascomycota</taxon>
        <taxon>Pezizomycotina</taxon>
        <taxon>Eurotiomycetes</taxon>
        <taxon>Eurotiomycetidae</taxon>
        <taxon>Eurotiales</taxon>
        <taxon>Aspergillaceae</taxon>
        <taxon>Aspergillus</taxon>
        <taxon>Aspergillus subgen. Nidulantes</taxon>
    </lineage>
</organism>
<keyword evidence="8" id="KW-1185">Reference proteome</keyword>
<evidence type="ECO:0000313" key="8">
    <source>
        <dbReference type="Proteomes" id="UP001610563"/>
    </source>
</evidence>
<keyword evidence="4" id="KW-0479">Metal-binding</keyword>
<comment type="similarity">
    <text evidence="1">Belongs to the sirtuin family. Class I subfamily.</text>
</comment>
<name>A0ABR4FNJ6_9EURO</name>
<dbReference type="InterPro" id="IPR026590">
    <property type="entry name" value="Ssirtuin_cat_dom"/>
</dbReference>
<evidence type="ECO:0000256" key="5">
    <source>
        <dbReference type="SAM" id="MobiDB-lite"/>
    </source>
</evidence>
<dbReference type="SUPFAM" id="SSF52467">
    <property type="entry name" value="DHS-like NAD/FAD-binding domain"/>
    <property type="match status" value="1"/>
</dbReference>
<reference evidence="7 8" key="1">
    <citation type="submission" date="2024-07" db="EMBL/GenBank/DDBJ databases">
        <title>Section-level genome sequencing and comparative genomics of Aspergillus sections Usti and Cavernicolus.</title>
        <authorList>
            <consortium name="Lawrence Berkeley National Laboratory"/>
            <person name="Nybo J.L."/>
            <person name="Vesth T.C."/>
            <person name="Theobald S."/>
            <person name="Frisvad J.C."/>
            <person name="Larsen T.O."/>
            <person name="Kjaerboelling I."/>
            <person name="Rothschild-Mancinelli K."/>
            <person name="Lyhne E.K."/>
            <person name="Kogle M.E."/>
            <person name="Barry K."/>
            <person name="Clum A."/>
            <person name="Na H."/>
            <person name="Ledsgaard L."/>
            <person name="Lin J."/>
            <person name="Lipzen A."/>
            <person name="Kuo A."/>
            <person name="Riley R."/>
            <person name="Mondo S."/>
            <person name="Labutti K."/>
            <person name="Haridas S."/>
            <person name="Pangalinan J."/>
            <person name="Salamov A.A."/>
            <person name="Simmons B.A."/>
            <person name="Magnuson J.K."/>
            <person name="Chen J."/>
            <person name="Drula E."/>
            <person name="Henrissat B."/>
            <person name="Wiebenga A."/>
            <person name="Lubbers R.J."/>
            <person name="Gomes A.C."/>
            <person name="Makela M.R."/>
            <person name="Stajich J."/>
            <person name="Grigoriev I.V."/>
            <person name="Mortensen U.H."/>
            <person name="De Vries R.P."/>
            <person name="Baker S.E."/>
            <person name="Andersen M.R."/>
        </authorList>
    </citation>
    <scope>NUCLEOTIDE SEQUENCE [LARGE SCALE GENOMIC DNA]</scope>
    <source>
        <strain evidence="7 8">CBS 209.92</strain>
    </source>
</reference>
<feature type="binding site" evidence="4">
    <location>
        <position position="173"/>
    </location>
    <ligand>
        <name>Zn(2+)</name>
        <dbReference type="ChEBI" id="CHEBI:29105"/>
    </ligand>
</feature>
<feature type="active site" description="Proton acceptor" evidence="4">
    <location>
        <position position="134"/>
    </location>
</feature>
<evidence type="ECO:0000256" key="4">
    <source>
        <dbReference type="PROSITE-ProRule" id="PRU00236"/>
    </source>
</evidence>
<feature type="binding site" evidence="4">
    <location>
        <position position="171"/>
    </location>
    <ligand>
        <name>Zn(2+)</name>
        <dbReference type="ChEBI" id="CHEBI:29105"/>
    </ligand>
</feature>
<keyword evidence="4" id="KW-0862">Zinc</keyword>
<sequence>MASKRKLRGDEAANSAPAVAVKEHREPLADIEMKAEILAGLIKGSKHFIVFTGAGTSTSAGIPDFRGPDGNWTLKAQGRPRTTHANTLSAVPTQAHMALVELQNRGVLKYLVSQNCDGLHGRSGIEAQNISELHGNNTREVCKSCGKEYIRDYRVSGSQPDHNDHRTGRRCVCGGILLDTIINFGEGLPEKELQLARDHANKADLCLVLGSSVSVTPACTIPEAVASTKNAKLVICNLQPTALDDDCNLRIFTEADILMTKVMEKLNYAIPPFELRRKLVRIETPVEDMHNITFKGLDADGTTPLSFIKAAGVEGCRRFARAEPFSLTLRRHLQPGHGELKLTIELFGHYDEPYLEIAHEYMGDEIVLYSLRYNPLVGEWDANQKEVESGMERLFDR</sequence>
<evidence type="ECO:0000256" key="1">
    <source>
        <dbReference type="ARBA" id="ARBA00006924"/>
    </source>
</evidence>
<dbReference type="Gene3D" id="3.40.50.1220">
    <property type="entry name" value="TPP-binding domain"/>
    <property type="match status" value="1"/>
</dbReference>
<feature type="binding site" evidence="4">
    <location>
        <position position="142"/>
    </location>
    <ligand>
        <name>Zn(2+)</name>
        <dbReference type="ChEBI" id="CHEBI:29105"/>
    </ligand>
</feature>